<dbReference type="STRING" id="316055.RPE_3630"/>
<dbReference type="eggNOG" id="ENOG5033BIG">
    <property type="taxonomic scope" value="Bacteria"/>
</dbReference>
<sequence>MLYGSCPVDEAEPLQRMLLSGPSADVDWSQCTHLHTAVLQVLLVARPGLGKPCGDPFVDRWICGNLPR</sequence>
<organism evidence="1">
    <name type="scientific">Rhodopseudomonas palustris (strain BisA53)</name>
    <dbReference type="NCBI Taxonomy" id="316055"/>
    <lineage>
        <taxon>Bacteria</taxon>
        <taxon>Pseudomonadati</taxon>
        <taxon>Pseudomonadota</taxon>
        <taxon>Alphaproteobacteria</taxon>
        <taxon>Hyphomicrobiales</taxon>
        <taxon>Nitrobacteraceae</taxon>
        <taxon>Rhodopseudomonas</taxon>
    </lineage>
</organism>
<dbReference type="AlphaFoldDB" id="Q07KH4"/>
<dbReference type="EMBL" id="CP000463">
    <property type="protein sequence ID" value="ABJ07560.1"/>
    <property type="molecule type" value="Genomic_DNA"/>
</dbReference>
<gene>
    <name evidence="1" type="ordered locus">RPE_3630</name>
</gene>
<evidence type="ECO:0000313" key="1">
    <source>
        <dbReference type="EMBL" id="ABJ07560.1"/>
    </source>
</evidence>
<protein>
    <submittedName>
        <fullName evidence="1">Uncharacterized protein</fullName>
    </submittedName>
</protein>
<proteinExistence type="predicted"/>
<dbReference type="HOGENOM" id="CLU_173207_0_0_5"/>
<accession>Q07KH4</accession>
<reference evidence="1" key="1">
    <citation type="submission" date="2006-09" db="EMBL/GenBank/DDBJ databases">
        <title>Complete sequence of Rhodopseudomonas palustris BisA53.</title>
        <authorList>
            <consortium name="US DOE Joint Genome Institute"/>
            <person name="Copeland A."/>
            <person name="Lucas S."/>
            <person name="Lapidus A."/>
            <person name="Barry K."/>
            <person name="Detter J.C."/>
            <person name="Glavina del Rio T."/>
            <person name="Hammon N."/>
            <person name="Israni S."/>
            <person name="Dalin E."/>
            <person name="Tice H."/>
            <person name="Pitluck S."/>
            <person name="Chain P."/>
            <person name="Malfatti S."/>
            <person name="Shin M."/>
            <person name="Vergez L."/>
            <person name="Schmutz J."/>
            <person name="Larimer F."/>
            <person name="Land M."/>
            <person name="Hauser L."/>
            <person name="Pelletier D.A."/>
            <person name="Kyrpides N."/>
            <person name="Kim E."/>
            <person name="Harwood C.S."/>
            <person name="Oda Y."/>
            <person name="Richardson P."/>
        </authorList>
    </citation>
    <scope>NUCLEOTIDE SEQUENCE [LARGE SCALE GENOMIC DNA]</scope>
    <source>
        <strain evidence="1">BisA53</strain>
    </source>
</reference>
<dbReference type="KEGG" id="rpe:RPE_3630"/>
<name>Q07KH4_RHOP5</name>